<dbReference type="OrthoDB" id="1738432at2759"/>
<name>A0A2U1PJF7_ARTAN</name>
<proteinExistence type="predicted"/>
<feature type="domain" description="FAR1" evidence="1">
    <location>
        <begin position="2"/>
        <end position="95"/>
    </location>
</feature>
<keyword evidence="3" id="KW-1185">Reference proteome</keyword>
<dbReference type="PANTHER" id="PTHR47718">
    <property type="entry name" value="OS01G0519700 PROTEIN"/>
    <property type="match status" value="1"/>
</dbReference>
<organism evidence="2 3">
    <name type="scientific">Artemisia annua</name>
    <name type="common">Sweet wormwood</name>
    <dbReference type="NCBI Taxonomy" id="35608"/>
    <lineage>
        <taxon>Eukaryota</taxon>
        <taxon>Viridiplantae</taxon>
        <taxon>Streptophyta</taxon>
        <taxon>Embryophyta</taxon>
        <taxon>Tracheophyta</taxon>
        <taxon>Spermatophyta</taxon>
        <taxon>Magnoliopsida</taxon>
        <taxon>eudicotyledons</taxon>
        <taxon>Gunneridae</taxon>
        <taxon>Pentapetalae</taxon>
        <taxon>asterids</taxon>
        <taxon>campanulids</taxon>
        <taxon>Asterales</taxon>
        <taxon>Asteraceae</taxon>
        <taxon>Asteroideae</taxon>
        <taxon>Anthemideae</taxon>
        <taxon>Artemisiinae</taxon>
        <taxon>Artemisia</taxon>
    </lineage>
</organism>
<evidence type="ECO:0000313" key="2">
    <source>
        <dbReference type="EMBL" id="PWA85879.1"/>
    </source>
</evidence>
<accession>A0A2U1PJF7</accession>
<evidence type="ECO:0000313" key="3">
    <source>
        <dbReference type="Proteomes" id="UP000245207"/>
    </source>
</evidence>
<sequence>MYGKYAEAGGFKIKKAGQRLTKSGIVQLKYIMCNKEGAPRHINIDTLDAKHSDKQKRNTTMHVTGCKARIRLELDIVSRKYKLVQFIAEHNHLLIPKEYKHFTKKQRRMTHGEKMFVVKAAKNKIGPTRAHNLLTSIKDILPDTVFYADTYYRDINVIPKQYILRRWTRDIIPPDLRRKRKRYGEKCKFEKQTNEATCVVDDCLFRLSNNVEKMGAFVEKMKTLKTEVEAEVPNPPSMGDVIAEYFAIFKQRTKQLTIQQGQATKEILQK</sequence>
<dbReference type="Pfam" id="PF03101">
    <property type="entry name" value="FAR1"/>
    <property type="match status" value="1"/>
</dbReference>
<gene>
    <name evidence="2" type="ORF">CTI12_AA146070</name>
</gene>
<dbReference type="STRING" id="35608.A0A2U1PJF7"/>
<comment type="caution">
    <text evidence="2">The sequence shown here is derived from an EMBL/GenBank/DDBJ whole genome shotgun (WGS) entry which is preliminary data.</text>
</comment>
<dbReference type="InterPro" id="IPR004330">
    <property type="entry name" value="FAR1_DNA_bnd_dom"/>
</dbReference>
<evidence type="ECO:0000259" key="1">
    <source>
        <dbReference type="Pfam" id="PF03101"/>
    </source>
</evidence>
<reference evidence="2 3" key="1">
    <citation type="journal article" date="2018" name="Mol. Plant">
        <title>The genome of Artemisia annua provides insight into the evolution of Asteraceae family and artemisinin biosynthesis.</title>
        <authorList>
            <person name="Shen Q."/>
            <person name="Zhang L."/>
            <person name="Liao Z."/>
            <person name="Wang S."/>
            <person name="Yan T."/>
            <person name="Shi P."/>
            <person name="Liu M."/>
            <person name="Fu X."/>
            <person name="Pan Q."/>
            <person name="Wang Y."/>
            <person name="Lv Z."/>
            <person name="Lu X."/>
            <person name="Zhang F."/>
            <person name="Jiang W."/>
            <person name="Ma Y."/>
            <person name="Chen M."/>
            <person name="Hao X."/>
            <person name="Li L."/>
            <person name="Tang Y."/>
            <person name="Lv G."/>
            <person name="Zhou Y."/>
            <person name="Sun X."/>
            <person name="Brodelius P.E."/>
            <person name="Rose J.K.C."/>
            <person name="Tang K."/>
        </authorList>
    </citation>
    <scope>NUCLEOTIDE SEQUENCE [LARGE SCALE GENOMIC DNA]</scope>
    <source>
        <strain evidence="3">cv. Huhao1</strain>
        <tissue evidence="2">Leaf</tissue>
    </source>
</reference>
<dbReference type="PANTHER" id="PTHR47718:SF12">
    <property type="entry name" value="PROTEIN FAR1-RELATED SEQUENCE"/>
    <property type="match status" value="1"/>
</dbReference>
<protein>
    <submittedName>
        <fullName evidence="2">FAR1 DNA binding domain-containing protein</fullName>
    </submittedName>
</protein>
<dbReference type="Proteomes" id="UP000245207">
    <property type="component" value="Unassembled WGS sequence"/>
</dbReference>
<dbReference type="EMBL" id="PKPP01001078">
    <property type="protein sequence ID" value="PWA85879.1"/>
    <property type="molecule type" value="Genomic_DNA"/>
</dbReference>
<dbReference type="AlphaFoldDB" id="A0A2U1PJF7"/>